<comment type="caution">
    <text evidence="5">The sequence shown here is derived from an EMBL/GenBank/DDBJ whole genome shotgun (WGS) entry which is preliminary data.</text>
</comment>
<evidence type="ECO:0000259" key="4">
    <source>
        <dbReference type="PROSITE" id="PS50887"/>
    </source>
</evidence>
<dbReference type="InterPro" id="IPR001789">
    <property type="entry name" value="Sig_transdc_resp-reg_receiver"/>
</dbReference>
<reference evidence="5 6" key="1">
    <citation type="submission" date="2019-02" db="EMBL/GenBank/DDBJ databases">
        <title>Deep-cultivation of Planctomycetes and their phenomic and genomic characterization uncovers novel biology.</title>
        <authorList>
            <person name="Wiegand S."/>
            <person name="Jogler M."/>
            <person name="Boedeker C."/>
            <person name="Pinto D."/>
            <person name="Vollmers J."/>
            <person name="Rivas-Marin E."/>
            <person name="Kohn T."/>
            <person name="Peeters S.H."/>
            <person name="Heuer A."/>
            <person name="Rast P."/>
            <person name="Oberbeckmann S."/>
            <person name="Bunk B."/>
            <person name="Jeske O."/>
            <person name="Meyerdierks A."/>
            <person name="Storesund J.E."/>
            <person name="Kallscheuer N."/>
            <person name="Luecker S."/>
            <person name="Lage O.M."/>
            <person name="Pohl T."/>
            <person name="Merkel B.J."/>
            <person name="Hornburger P."/>
            <person name="Mueller R.-W."/>
            <person name="Bruemmer F."/>
            <person name="Labrenz M."/>
            <person name="Spormann A.M."/>
            <person name="Op Den Camp H."/>
            <person name="Overmann J."/>
            <person name="Amann R."/>
            <person name="Jetten M.S.M."/>
            <person name="Mascher T."/>
            <person name="Medema M.H."/>
            <person name="Devos D.P."/>
            <person name="Kaster A.-K."/>
            <person name="Ovreas L."/>
            <person name="Rohde M."/>
            <person name="Galperin M.Y."/>
            <person name="Jogler C."/>
        </authorList>
    </citation>
    <scope>NUCLEOTIDE SEQUENCE [LARGE SCALE GENOMIC DNA]</scope>
    <source>
        <strain evidence="5 6">Poly51</strain>
    </source>
</reference>
<sequence>MNPPLYRRLLIVDDQQPIHDTFRRIFVAKDCVDDALTDFESKFLKSSDVDAIGVAQKQTQDDVYELSHAHGGEQAVVLVRESIAEDDRFSVAFVDMRMPSGMDGLETIEALWQIDATLQVVVCTAYSDHAWEHVLDRLGRNDRLLLLRKPFESDEARQLALALSEKSRLENERRFELKKLEHEVVLRRGAEAEMREMALRDALTQLPNRPYLLDKLERIIQENRSGIQCENAVLFLDLDNFKIVNDSLGHNAGDDLLNLVAARLKECVRDSDTSGRYSDKETVRLGGDEFVVLLENLADERDAITVANRIVEKISEPFPLCGRLVTVGTSVGIAYMNHHATEAHIVLRNADTAMYRAKNAGKGRIAVFDRSMHADVVERMELENQLRRAVELESFELNYQPIVNLRDASIMGIEVLMRWKNEQGVYISPSDFIPMAEEIGLIGKVGEWAIEHAMNAFNDVVSRLPAGSHQDLYMGVNASRRQLSDPFFVERLNQIIDRTGFERQRLKLEVNESYDPRHREQAVQTMLSLHRTGVGIQIDDFGKGQSSLTCFQSYPIEAVKIDRSFTAAIATDHSHAVITQAIVQLAHQLGSRIVAEGVESKEQLAALRRWGCDAVQGYYFSQPLSVDRLYELLADPMQSEGIRALRQQVAMPILFSQQSNLMLTNETSV</sequence>
<evidence type="ECO:0000313" key="5">
    <source>
        <dbReference type="EMBL" id="TWU58779.1"/>
    </source>
</evidence>
<dbReference type="InterPro" id="IPR029787">
    <property type="entry name" value="Nucleotide_cyclase"/>
</dbReference>
<dbReference type="InterPro" id="IPR052155">
    <property type="entry name" value="Biofilm_reg_signaling"/>
</dbReference>
<dbReference type="EMBL" id="SJPW01000002">
    <property type="protein sequence ID" value="TWU58779.1"/>
    <property type="molecule type" value="Genomic_DNA"/>
</dbReference>
<protein>
    <submittedName>
        <fullName evidence="5">Cyclic di-GMP phosphodiesterase Gmr</fullName>
        <ecNumber evidence="5">3.1.4.52</ecNumber>
    </submittedName>
</protein>
<dbReference type="SUPFAM" id="SSF52172">
    <property type="entry name" value="CheY-like"/>
    <property type="match status" value="1"/>
</dbReference>
<dbReference type="PROSITE" id="PS50110">
    <property type="entry name" value="RESPONSE_REGULATORY"/>
    <property type="match status" value="1"/>
</dbReference>
<dbReference type="AlphaFoldDB" id="A0A5C6FGI1"/>
<dbReference type="SMART" id="SM00267">
    <property type="entry name" value="GGDEF"/>
    <property type="match status" value="1"/>
</dbReference>
<keyword evidence="1" id="KW-0597">Phosphoprotein</keyword>
<dbReference type="RefSeq" id="WP_146455913.1">
    <property type="nucleotide sequence ID" value="NZ_SJPW01000002.1"/>
</dbReference>
<feature type="domain" description="Response regulatory" evidence="2">
    <location>
        <begin position="41"/>
        <end position="164"/>
    </location>
</feature>
<dbReference type="Gene3D" id="3.40.50.2300">
    <property type="match status" value="1"/>
</dbReference>
<feature type="domain" description="GGDEF" evidence="4">
    <location>
        <begin position="229"/>
        <end position="370"/>
    </location>
</feature>
<dbReference type="OrthoDB" id="9762141at2"/>
<organism evidence="5 6">
    <name type="scientific">Rubripirellula tenax</name>
    <dbReference type="NCBI Taxonomy" id="2528015"/>
    <lineage>
        <taxon>Bacteria</taxon>
        <taxon>Pseudomonadati</taxon>
        <taxon>Planctomycetota</taxon>
        <taxon>Planctomycetia</taxon>
        <taxon>Pirellulales</taxon>
        <taxon>Pirellulaceae</taxon>
        <taxon>Rubripirellula</taxon>
    </lineage>
</organism>
<dbReference type="InterPro" id="IPR035919">
    <property type="entry name" value="EAL_sf"/>
</dbReference>
<dbReference type="Pfam" id="PF00563">
    <property type="entry name" value="EAL"/>
    <property type="match status" value="1"/>
</dbReference>
<name>A0A5C6FGI1_9BACT</name>
<dbReference type="SUPFAM" id="SSF141868">
    <property type="entry name" value="EAL domain-like"/>
    <property type="match status" value="1"/>
</dbReference>
<dbReference type="PANTHER" id="PTHR44757">
    <property type="entry name" value="DIGUANYLATE CYCLASE DGCP"/>
    <property type="match status" value="1"/>
</dbReference>
<dbReference type="Pfam" id="PF00990">
    <property type="entry name" value="GGDEF"/>
    <property type="match status" value="1"/>
</dbReference>
<dbReference type="GO" id="GO:0000160">
    <property type="term" value="P:phosphorelay signal transduction system"/>
    <property type="evidence" value="ECO:0007669"/>
    <property type="project" value="InterPro"/>
</dbReference>
<keyword evidence="5" id="KW-0378">Hydrolase</keyword>
<dbReference type="GO" id="GO:0071111">
    <property type="term" value="F:cyclic-guanylate-specific phosphodiesterase activity"/>
    <property type="evidence" value="ECO:0007669"/>
    <property type="project" value="UniProtKB-EC"/>
</dbReference>
<proteinExistence type="predicted"/>
<evidence type="ECO:0000256" key="1">
    <source>
        <dbReference type="PROSITE-ProRule" id="PRU00169"/>
    </source>
</evidence>
<dbReference type="InterPro" id="IPR043128">
    <property type="entry name" value="Rev_trsase/Diguanyl_cyclase"/>
</dbReference>
<feature type="domain" description="EAL" evidence="3">
    <location>
        <begin position="379"/>
        <end position="637"/>
    </location>
</feature>
<dbReference type="PROSITE" id="PS50883">
    <property type="entry name" value="EAL"/>
    <property type="match status" value="1"/>
</dbReference>
<dbReference type="SUPFAM" id="SSF55073">
    <property type="entry name" value="Nucleotide cyclase"/>
    <property type="match status" value="1"/>
</dbReference>
<dbReference type="InterPro" id="IPR000160">
    <property type="entry name" value="GGDEF_dom"/>
</dbReference>
<dbReference type="Proteomes" id="UP000318288">
    <property type="component" value="Unassembled WGS sequence"/>
</dbReference>
<evidence type="ECO:0000259" key="2">
    <source>
        <dbReference type="PROSITE" id="PS50110"/>
    </source>
</evidence>
<gene>
    <name evidence="5" type="primary">gmr</name>
    <name evidence="5" type="ORF">Poly51_15590</name>
</gene>
<dbReference type="EC" id="3.1.4.52" evidence="5"/>
<dbReference type="Gene3D" id="3.20.20.450">
    <property type="entry name" value="EAL domain"/>
    <property type="match status" value="1"/>
</dbReference>
<feature type="modified residue" description="4-aspartylphosphate" evidence="1">
    <location>
        <position position="95"/>
    </location>
</feature>
<dbReference type="PANTHER" id="PTHR44757:SF2">
    <property type="entry name" value="BIOFILM ARCHITECTURE MAINTENANCE PROTEIN MBAA"/>
    <property type="match status" value="1"/>
</dbReference>
<dbReference type="Pfam" id="PF00072">
    <property type="entry name" value="Response_reg"/>
    <property type="match status" value="1"/>
</dbReference>
<dbReference type="PROSITE" id="PS50887">
    <property type="entry name" value="GGDEF"/>
    <property type="match status" value="1"/>
</dbReference>
<accession>A0A5C6FGI1</accession>
<evidence type="ECO:0000313" key="6">
    <source>
        <dbReference type="Proteomes" id="UP000318288"/>
    </source>
</evidence>
<dbReference type="CDD" id="cd01949">
    <property type="entry name" value="GGDEF"/>
    <property type="match status" value="1"/>
</dbReference>
<keyword evidence="6" id="KW-1185">Reference proteome</keyword>
<evidence type="ECO:0000259" key="3">
    <source>
        <dbReference type="PROSITE" id="PS50883"/>
    </source>
</evidence>
<dbReference type="InterPro" id="IPR001633">
    <property type="entry name" value="EAL_dom"/>
</dbReference>
<dbReference type="CDD" id="cd01948">
    <property type="entry name" value="EAL"/>
    <property type="match status" value="1"/>
</dbReference>
<dbReference type="InterPro" id="IPR011006">
    <property type="entry name" value="CheY-like_superfamily"/>
</dbReference>
<dbReference type="SMART" id="SM00052">
    <property type="entry name" value="EAL"/>
    <property type="match status" value="1"/>
</dbReference>
<dbReference type="NCBIfam" id="TIGR00254">
    <property type="entry name" value="GGDEF"/>
    <property type="match status" value="1"/>
</dbReference>
<dbReference type="Gene3D" id="3.30.70.270">
    <property type="match status" value="1"/>
</dbReference>